<proteinExistence type="predicted"/>
<dbReference type="Proteomes" id="UP000184010">
    <property type="component" value="Unassembled WGS sequence"/>
</dbReference>
<feature type="transmembrane region" description="Helical" evidence="1">
    <location>
        <begin position="26"/>
        <end position="45"/>
    </location>
</feature>
<evidence type="ECO:0000256" key="1">
    <source>
        <dbReference type="SAM" id="Phobius"/>
    </source>
</evidence>
<dbReference type="Pfam" id="PF16962">
    <property type="entry name" value="ABC_export"/>
    <property type="match status" value="1"/>
</dbReference>
<feature type="transmembrane region" description="Helical" evidence="1">
    <location>
        <begin position="325"/>
        <end position="346"/>
    </location>
</feature>
<keyword evidence="1" id="KW-0812">Transmembrane</keyword>
<dbReference type="AlphaFoldDB" id="A0A1M7UPB8"/>
<feature type="transmembrane region" description="Helical" evidence="1">
    <location>
        <begin position="459"/>
        <end position="483"/>
    </location>
</feature>
<feature type="transmembrane region" description="Helical" evidence="1">
    <location>
        <begin position="424"/>
        <end position="447"/>
    </location>
</feature>
<gene>
    <name evidence="2" type="ORF">SAMN02745215_04282</name>
</gene>
<dbReference type="STRING" id="1121395.SAMN02745215_04282"/>
<feature type="transmembrane region" description="Helical" evidence="1">
    <location>
        <begin position="213"/>
        <end position="232"/>
    </location>
</feature>
<keyword evidence="3" id="KW-1185">Reference proteome</keyword>
<feature type="transmembrane region" description="Helical" evidence="1">
    <location>
        <begin position="489"/>
        <end position="513"/>
    </location>
</feature>
<feature type="transmembrane region" description="Helical" evidence="1">
    <location>
        <begin position="57"/>
        <end position="79"/>
    </location>
</feature>
<dbReference type="RefSeq" id="WP_072774474.1">
    <property type="nucleotide sequence ID" value="NZ_FRDN01000015.1"/>
</dbReference>
<sequence>MNSLVFLLVKSAKNSFFELLRKPAKLIMWIIFIAMIVGLIVLSLFTTQEGDSFQDIIWLKGILFLLILLFVVIAVQKGLSNGDAIFDMNDVNLLFVSPVNPRLILMYGIVKMAKMSFLAGFFILFQSNSLKLGFGVGFDAVLIVLLGFMLANSLLQIISLLIYTLTNSRPKRKMAVRIIAVAVFLPLVATLGSQLTVTGNPMMGLETTMRSPVFSWTPVAGWASEGVVALIAGDLAKGLLFLGITVLTGALLILYIALSNPDYYEDVLVATETTFEKKRSLSEGQINPEAASAKKIKVARTGISGLGSNTIFYKHLRESFRANRFGLWGLPSLIMIVSVAILSLFLPSDAGGGLLIILQILMWIQIFMIGTGRGLKELYAHYIYLIPDSSFRKIVWSNLEIAFKVLEESVVLFSVSGLIMGENIVLIVLTIAVYTLFSFLLLGINYLSMRWTGADVSAGLMIMLYMFAVMIIMAPGLAAAIALGSMIEGIGVLIGMGVLAGWELLVGLLCFALSKGILHNCDMPVLRTGK</sequence>
<name>A0A1M7UPB8_9FIRM</name>
<keyword evidence="1" id="KW-1133">Transmembrane helix</keyword>
<evidence type="ECO:0000313" key="3">
    <source>
        <dbReference type="Proteomes" id="UP000184010"/>
    </source>
</evidence>
<feature type="transmembrane region" description="Helical" evidence="1">
    <location>
        <begin position="353"/>
        <end position="372"/>
    </location>
</feature>
<dbReference type="EMBL" id="FRDN01000015">
    <property type="protein sequence ID" value="SHN84800.1"/>
    <property type="molecule type" value="Genomic_DNA"/>
</dbReference>
<accession>A0A1M7UPB8</accession>
<reference evidence="3" key="1">
    <citation type="submission" date="2016-12" db="EMBL/GenBank/DDBJ databases">
        <authorList>
            <person name="Varghese N."/>
            <person name="Submissions S."/>
        </authorList>
    </citation>
    <scope>NUCLEOTIDE SEQUENCE [LARGE SCALE GENOMIC DNA]</scope>
    <source>
        <strain evidence="3">DSM 11544</strain>
    </source>
</reference>
<feature type="transmembrane region" description="Helical" evidence="1">
    <location>
        <begin position="175"/>
        <end position="193"/>
    </location>
</feature>
<dbReference type="InterPro" id="IPR031584">
    <property type="entry name" value="Put_ABC_export"/>
</dbReference>
<keyword evidence="1" id="KW-0472">Membrane</keyword>
<feature type="transmembrane region" description="Helical" evidence="1">
    <location>
        <begin position="239"/>
        <end position="258"/>
    </location>
</feature>
<feature type="transmembrane region" description="Helical" evidence="1">
    <location>
        <begin position="140"/>
        <end position="163"/>
    </location>
</feature>
<organism evidence="2 3">
    <name type="scientific">Desulfitobacterium chlororespirans DSM 11544</name>
    <dbReference type="NCBI Taxonomy" id="1121395"/>
    <lineage>
        <taxon>Bacteria</taxon>
        <taxon>Bacillati</taxon>
        <taxon>Bacillota</taxon>
        <taxon>Clostridia</taxon>
        <taxon>Eubacteriales</taxon>
        <taxon>Desulfitobacteriaceae</taxon>
        <taxon>Desulfitobacterium</taxon>
    </lineage>
</organism>
<protein>
    <submittedName>
        <fullName evidence="2">Putative ABC exporter</fullName>
    </submittedName>
</protein>
<evidence type="ECO:0000313" key="2">
    <source>
        <dbReference type="EMBL" id="SHN84800.1"/>
    </source>
</evidence>